<dbReference type="EMBL" id="LSSN01002595">
    <property type="protein sequence ID" value="OMJ15673.1"/>
    <property type="molecule type" value="Genomic_DNA"/>
</dbReference>
<name>A0A1R1XM36_9FUNG</name>
<gene>
    <name evidence="1" type="ORF">AYI70_g7107</name>
</gene>
<evidence type="ECO:0000313" key="2">
    <source>
        <dbReference type="Proteomes" id="UP000187283"/>
    </source>
</evidence>
<accession>A0A1R1XM36</accession>
<comment type="caution">
    <text evidence="1">The sequence shown here is derived from an EMBL/GenBank/DDBJ whole genome shotgun (WGS) entry which is preliminary data.</text>
</comment>
<reference evidence="1 2" key="1">
    <citation type="submission" date="2017-01" db="EMBL/GenBank/DDBJ databases">
        <authorList>
            <person name="Mah S.A."/>
            <person name="Swanson W.J."/>
            <person name="Moy G.W."/>
            <person name="Vacquier V.D."/>
        </authorList>
    </citation>
    <scope>NUCLEOTIDE SEQUENCE [LARGE SCALE GENOMIC DNA]</scope>
    <source>
        <strain evidence="1 2">GSMNP</strain>
    </source>
</reference>
<dbReference type="Proteomes" id="UP000187283">
    <property type="component" value="Unassembled WGS sequence"/>
</dbReference>
<protein>
    <submittedName>
        <fullName evidence="1">Uncharacterized protein</fullName>
    </submittedName>
</protein>
<organism evidence="1 2">
    <name type="scientific">Smittium culicis</name>
    <dbReference type="NCBI Taxonomy" id="133412"/>
    <lineage>
        <taxon>Eukaryota</taxon>
        <taxon>Fungi</taxon>
        <taxon>Fungi incertae sedis</taxon>
        <taxon>Zoopagomycota</taxon>
        <taxon>Kickxellomycotina</taxon>
        <taxon>Harpellomycetes</taxon>
        <taxon>Harpellales</taxon>
        <taxon>Legeriomycetaceae</taxon>
        <taxon>Smittium</taxon>
    </lineage>
</organism>
<proteinExistence type="predicted"/>
<sequence>MNTVWFAVLDAVKALRVCAPMCMRFCLHLIHLRPLICTSPLSALQIDLPCANGIYFCPPQLDQYIIYSQPIAEILLVGRDLGLEIR</sequence>
<keyword evidence="2" id="KW-1185">Reference proteome</keyword>
<dbReference type="AlphaFoldDB" id="A0A1R1XM36"/>
<evidence type="ECO:0000313" key="1">
    <source>
        <dbReference type="EMBL" id="OMJ15673.1"/>
    </source>
</evidence>